<gene>
    <name evidence="5" type="ORF">LIER_36063</name>
</gene>
<dbReference type="Pfam" id="PF07727">
    <property type="entry name" value="RVT_2"/>
    <property type="match status" value="1"/>
</dbReference>
<dbReference type="InterPro" id="IPR039537">
    <property type="entry name" value="Retrotran_Ty1/copia-like"/>
</dbReference>
<dbReference type="PANTHER" id="PTHR42648">
    <property type="entry name" value="TRANSPOSASE, PUTATIVE-RELATED"/>
    <property type="match status" value="1"/>
</dbReference>
<sequence length="235" mass="27272">MARVMFDAKKILVKFWAEAISTACHIHNRITLSPGTNTTTYEIWRGRKFNEQYFHILDSLSYILVDREQRQKFDIKGDEGIFMGYSRNSRAFKVYNKCTQADQINTEPTITPSVTDKEIEPVAHIQKDHPIVNLISQLDEGMTTRKKDRVDYRKMFDKFGNVTKNKARLVAQEYIQIEGIDFEETFALVARLEAIRLLLSLACLLKFKLYQMDLKSTFLNGIVQEVYVEQAQGIS</sequence>
<dbReference type="PANTHER" id="PTHR42648:SF21">
    <property type="entry name" value="CYSTEINE-RICH RLK (RECEPTOR-LIKE PROTEIN KINASE) 8"/>
    <property type="match status" value="1"/>
</dbReference>
<dbReference type="GO" id="GO:0046872">
    <property type="term" value="F:metal ion binding"/>
    <property type="evidence" value="ECO:0007669"/>
    <property type="project" value="UniProtKB-KW"/>
</dbReference>
<accession>A0AAV3P1H1</accession>
<evidence type="ECO:0000313" key="5">
    <source>
        <dbReference type="EMBL" id="GAA0145048.1"/>
    </source>
</evidence>
<evidence type="ECO:0000259" key="3">
    <source>
        <dbReference type="Pfam" id="PF07727"/>
    </source>
</evidence>
<evidence type="ECO:0000256" key="1">
    <source>
        <dbReference type="ARBA" id="ARBA00022723"/>
    </source>
</evidence>
<keyword evidence="2" id="KW-0378">Hydrolase</keyword>
<comment type="caution">
    <text evidence="5">The sequence shown here is derived from an EMBL/GenBank/DDBJ whole genome shotgun (WGS) entry which is preliminary data.</text>
</comment>
<keyword evidence="6" id="KW-1185">Reference proteome</keyword>
<proteinExistence type="predicted"/>
<dbReference type="Proteomes" id="UP001454036">
    <property type="component" value="Unassembled WGS sequence"/>
</dbReference>
<protein>
    <submittedName>
        <fullName evidence="5">Uncharacterized protein</fullName>
    </submittedName>
</protein>
<dbReference type="AlphaFoldDB" id="A0AAV3P1H1"/>
<dbReference type="Pfam" id="PF25597">
    <property type="entry name" value="SH3_retrovirus"/>
    <property type="match status" value="1"/>
</dbReference>
<dbReference type="InterPro" id="IPR057670">
    <property type="entry name" value="SH3_retrovirus"/>
</dbReference>
<reference evidence="5 6" key="1">
    <citation type="submission" date="2024-01" db="EMBL/GenBank/DDBJ databases">
        <title>The complete chloroplast genome sequence of Lithospermum erythrorhizon: insights into the phylogenetic relationship among Boraginaceae species and the maternal lineages of purple gromwells.</title>
        <authorList>
            <person name="Okada T."/>
            <person name="Watanabe K."/>
        </authorList>
    </citation>
    <scope>NUCLEOTIDE SEQUENCE [LARGE SCALE GENOMIC DNA]</scope>
</reference>
<dbReference type="EMBL" id="BAABME010016229">
    <property type="protein sequence ID" value="GAA0145048.1"/>
    <property type="molecule type" value="Genomic_DNA"/>
</dbReference>
<feature type="domain" description="Retroviral polymerase SH3-like" evidence="4">
    <location>
        <begin position="59"/>
        <end position="99"/>
    </location>
</feature>
<dbReference type="GO" id="GO:0016787">
    <property type="term" value="F:hydrolase activity"/>
    <property type="evidence" value="ECO:0007669"/>
    <property type="project" value="UniProtKB-KW"/>
</dbReference>
<dbReference type="InterPro" id="IPR013103">
    <property type="entry name" value="RVT_2"/>
</dbReference>
<name>A0AAV3P1H1_LITER</name>
<organism evidence="5 6">
    <name type="scientific">Lithospermum erythrorhizon</name>
    <name type="common">Purple gromwell</name>
    <name type="synonym">Lithospermum officinale var. erythrorhizon</name>
    <dbReference type="NCBI Taxonomy" id="34254"/>
    <lineage>
        <taxon>Eukaryota</taxon>
        <taxon>Viridiplantae</taxon>
        <taxon>Streptophyta</taxon>
        <taxon>Embryophyta</taxon>
        <taxon>Tracheophyta</taxon>
        <taxon>Spermatophyta</taxon>
        <taxon>Magnoliopsida</taxon>
        <taxon>eudicotyledons</taxon>
        <taxon>Gunneridae</taxon>
        <taxon>Pentapetalae</taxon>
        <taxon>asterids</taxon>
        <taxon>lamiids</taxon>
        <taxon>Boraginales</taxon>
        <taxon>Boraginaceae</taxon>
        <taxon>Boraginoideae</taxon>
        <taxon>Lithospermeae</taxon>
        <taxon>Lithospermum</taxon>
    </lineage>
</organism>
<evidence type="ECO:0000313" key="6">
    <source>
        <dbReference type="Proteomes" id="UP001454036"/>
    </source>
</evidence>
<evidence type="ECO:0000256" key="2">
    <source>
        <dbReference type="ARBA" id="ARBA00022801"/>
    </source>
</evidence>
<feature type="domain" description="Reverse transcriptase Ty1/copia-type" evidence="3">
    <location>
        <begin position="157"/>
        <end position="234"/>
    </location>
</feature>
<evidence type="ECO:0000259" key="4">
    <source>
        <dbReference type="Pfam" id="PF25597"/>
    </source>
</evidence>
<keyword evidence="1" id="KW-0479">Metal-binding</keyword>